<feature type="domain" description="tRNA(Ile)-lysidine/2-thiocytidine synthase N-terminal" evidence="8">
    <location>
        <begin position="49"/>
        <end position="322"/>
    </location>
</feature>
<dbReference type="EMBL" id="KZ824276">
    <property type="protein sequence ID" value="RAL13993.1"/>
    <property type="molecule type" value="Genomic_DNA"/>
</dbReference>
<feature type="compositionally biased region" description="Basic residues" evidence="7">
    <location>
        <begin position="675"/>
        <end position="686"/>
    </location>
</feature>
<dbReference type="PANTHER" id="PTHR43033:SF1">
    <property type="entry name" value="TRNA(ILE)-LYSIDINE SYNTHASE-RELATED"/>
    <property type="match status" value="1"/>
</dbReference>
<feature type="region of interest" description="Disordered" evidence="7">
    <location>
        <begin position="75"/>
        <end position="96"/>
    </location>
</feature>
<dbReference type="RefSeq" id="XP_025553147.1">
    <property type="nucleotide sequence ID" value="XM_025698208.1"/>
</dbReference>
<dbReference type="GO" id="GO:0008033">
    <property type="term" value="P:tRNA processing"/>
    <property type="evidence" value="ECO:0007669"/>
    <property type="project" value="UniProtKB-KW"/>
</dbReference>
<feature type="compositionally biased region" description="Low complexity" evidence="7">
    <location>
        <begin position="84"/>
        <end position="96"/>
    </location>
</feature>
<dbReference type="VEuPathDB" id="FungiDB:BO97DRAFT_441902"/>
<dbReference type="Gene3D" id="3.40.50.620">
    <property type="entry name" value="HUPs"/>
    <property type="match status" value="1"/>
</dbReference>
<evidence type="ECO:0000313" key="10">
    <source>
        <dbReference type="Proteomes" id="UP000248961"/>
    </source>
</evidence>
<feature type="compositionally biased region" description="Basic and acidic residues" evidence="7">
    <location>
        <begin position="605"/>
        <end position="615"/>
    </location>
</feature>
<dbReference type="CDD" id="cd01992">
    <property type="entry name" value="TilS_N"/>
    <property type="match status" value="1"/>
</dbReference>
<dbReference type="Proteomes" id="UP000248961">
    <property type="component" value="Unassembled WGS sequence"/>
</dbReference>
<reference evidence="9 10" key="1">
    <citation type="submission" date="2018-02" db="EMBL/GenBank/DDBJ databases">
        <title>The genomes of Aspergillus section Nigri reveals drivers in fungal speciation.</title>
        <authorList>
            <consortium name="DOE Joint Genome Institute"/>
            <person name="Vesth T.C."/>
            <person name="Nybo J."/>
            <person name="Theobald S."/>
            <person name="Brandl J."/>
            <person name="Frisvad J.C."/>
            <person name="Nielsen K.F."/>
            <person name="Lyhne E.K."/>
            <person name="Kogle M.E."/>
            <person name="Kuo A."/>
            <person name="Riley R."/>
            <person name="Clum A."/>
            <person name="Nolan M."/>
            <person name="Lipzen A."/>
            <person name="Salamov A."/>
            <person name="Henrissat B."/>
            <person name="Wiebenga A."/>
            <person name="De vries R.P."/>
            <person name="Grigoriev I.V."/>
            <person name="Mortensen U.H."/>
            <person name="Andersen M.R."/>
            <person name="Baker S.E."/>
        </authorList>
    </citation>
    <scope>NUCLEOTIDE SEQUENCE [LARGE SCALE GENOMIC DNA]</scope>
    <source>
        <strain evidence="9 10">CBS 101889</strain>
    </source>
</reference>
<dbReference type="AlphaFoldDB" id="A0A395I2U5"/>
<feature type="region of interest" description="Disordered" evidence="7">
    <location>
        <begin position="551"/>
        <end position="574"/>
    </location>
</feature>
<dbReference type="InterPro" id="IPR012094">
    <property type="entry name" value="tRNA_Ile_lys_synt"/>
</dbReference>
<keyword evidence="2" id="KW-0436">Ligase</keyword>
<feature type="compositionally biased region" description="Polar residues" evidence="7">
    <location>
        <begin position="654"/>
        <end position="667"/>
    </location>
</feature>
<dbReference type="GeneID" id="37202497"/>
<proteinExistence type="inferred from homology"/>
<dbReference type="Pfam" id="PF01171">
    <property type="entry name" value="ATP_bind_3"/>
    <property type="match status" value="1"/>
</dbReference>
<evidence type="ECO:0000259" key="8">
    <source>
        <dbReference type="Pfam" id="PF01171"/>
    </source>
</evidence>
<dbReference type="InterPro" id="IPR011063">
    <property type="entry name" value="TilS/TtcA_N"/>
</dbReference>
<dbReference type="STRING" id="1450537.A0A395I2U5"/>
<keyword evidence="5" id="KW-0067">ATP-binding</keyword>
<evidence type="ECO:0000256" key="2">
    <source>
        <dbReference type="ARBA" id="ARBA00022598"/>
    </source>
</evidence>
<feature type="region of interest" description="Disordered" evidence="7">
    <location>
        <begin position="648"/>
        <end position="686"/>
    </location>
</feature>
<feature type="region of interest" description="Disordered" evidence="7">
    <location>
        <begin position="227"/>
        <end position="266"/>
    </location>
</feature>
<dbReference type="InterPro" id="IPR014729">
    <property type="entry name" value="Rossmann-like_a/b/a_fold"/>
</dbReference>
<feature type="compositionally biased region" description="Low complexity" evidence="7">
    <location>
        <begin position="520"/>
        <end position="529"/>
    </location>
</feature>
<evidence type="ECO:0000256" key="7">
    <source>
        <dbReference type="SAM" id="MobiDB-lite"/>
    </source>
</evidence>
<feature type="compositionally biased region" description="Low complexity" evidence="7">
    <location>
        <begin position="227"/>
        <end position="259"/>
    </location>
</feature>
<keyword evidence="4" id="KW-0547">Nucleotide-binding</keyword>
<feature type="region of interest" description="Disordered" evidence="7">
    <location>
        <begin position="434"/>
        <end position="537"/>
    </location>
</feature>
<organism evidence="9 10">
    <name type="scientific">Aspergillus homomorphus (strain CBS 101889)</name>
    <dbReference type="NCBI Taxonomy" id="1450537"/>
    <lineage>
        <taxon>Eukaryota</taxon>
        <taxon>Fungi</taxon>
        <taxon>Dikarya</taxon>
        <taxon>Ascomycota</taxon>
        <taxon>Pezizomycotina</taxon>
        <taxon>Eurotiomycetes</taxon>
        <taxon>Eurotiomycetidae</taxon>
        <taxon>Eurotiales</taxon>
        <taxon>Aspergillaceae</taxon>
        <taxon>Aspergillus</taxon>
        <taxon>Aspergillus subgen. Circumdati</taxon>
    </lineage>
</organism>
<protein>
    <recommendedName>
        <fullName evidence="1">tRNA(Ile)-lysidine synthetase</fullName>
        <ecNumber evidence="1">6.3.4.19</ecNumber>
    </recommendedName>
</protein>
<evidence type="ECO:0000256" key="3">
    <source>
        <dbReference type="ARBA" id="ARBA00022694"/>
    </source>
</evidence>
<evidence type="ECO:0000256" key="1">
    <source>
        <dbReference type="ARBA" id="ARBA00013267"/>
    </source>
</evidence>
<feature type="compositionally biased region" description="Pro residues" evidence="7">
    <location>
        <begin position="555"/>
        <end position="564"/>
    </location>
</feature>
<dbReference type="EC" id="6.3.4.19" evidence="1"/>
<evidence type="ECO:0000313" key="9">
    <source>
        <dbReference type="EMBL" id="RAL13993.1"/>
    </source>
</evidence>
<dbReference type="GO" id="GO:0005524">
    <property type="term" value="F:ATP binding"/>
    <property type="evidence" value="ECO:0007669"/>
    <property type="project" value="UniProtKB-KW"/>
</dbReference>
<dbReference type="HAMAP" id="MF_01161">
    <property type="entry name" value="tRNA_Ile_lys_synt"/>
    <property type="match status" value="1"/>
</dbReference>
<keyword evidence="10" id="KW-1185">Reference proteome</keyword>
<evidence type="ECO:0000256" key="6">
    <source>
        <dbReference type="ARBA" id="ARBA00048539"/>
    </source>
</evidence>
<dbReference type="SUPFAM" id="SSF52402">
    <property type="entry name" value="Adenine nucleotide alpha hydrolases-like"/>
    <property type="match status" value="1"/>
</dbReference>
<name>A0A395I2U5_ASPHC</name>
<feature type="compositionally biased region" description="Low complexity" evidence="7">
    <location>
        <begin position="434"/>
        <end position="454"/>
    </location>
</feature>
<dbReference type="InterPro" id="IPR012795">
    <property type="entry name" value="tRNA_Ile_lys_synt_N"/>
</dbReference>
<accession>A0A395I2U5</accession>
<dbReference type="PANTHER" id="PTHR43033">
    <property type="entry name" value="TRNA(ILE)-LYSIDINE SYNTHASE-RELATED"/>
    <property type="match status" value="1"/>
</dbReference>
<keyword evidence="3" id="KW-0819">tRNA processing</keyword>
<evidence type="ECO:0000256" key="4">
    <source>
        <dbReference type="ARBA" id="ARBA00022741"/>
    </source>
</evidence>
<sequence length="686" mass="76501">MAISRLLRQGKPSAITVSQFIESFQRIWHDSRPRAGWTSREARLPSRLGLAISGGADSMALAYLCREWEKFSVHGSGSSRTTLASTSEESPPAPSPVEVTAFIVDHKAREESSREAAMVAGWLGEMGIQTQILPLDWSNLNPNEISAFETHARRLRFQALGQACRTHHIDALLTGHHRDDNVETTLWRLCTGARGAGLGGIPAVTGIPECHGLFGVVGSREVAWVRSSSQHQQRQRQQQQQQQQQQNQTQNQNQQSQNQHPPPEKEATLKIQIATGTLPIIRPLLNFPKSDLLATCAKHHIPFVSDPTNFDPTLTPRNAIRDLLRREALPRALREESVLGLIEKSKRLIRSAWADSDRCLEGCRVLGFVPETGVVVVRFPAGPAAAAATSAGASEPQIQALTLRRITELVSPFPENHFPLRGFEKFTSRVFPASPLTESESQSQSQTPTQERQPFTLGGVMFQPISQRKGADTTTTPPKEKQEEEKEGNTWLLSRQPYMKNRLPTLDIELPPPAYPLPNSTSTSTSTSTQGTESPEEWHLWDNRFWFRFSITPKTNPPENPTGPEPGLRPGRIRIRPLQKSDLKFLRQRQRSPQHKSPPARVGKSPREDQKHNKNENGTQSNPEIISLLSKLSPGSTRFTIPVLVLRRAEDSTRGSASASNLGRNKGQQQQQQQQKKKKSLSRSQR</sequence>
<evidence type="ECO:0000256" key="5">
    <source>
        <dbReference type="ARBA" id="ARBA00022840"/>
    </source>
</evidence>
<gene>
    <name evidence="9" type="ORF">BO97DRAFT_441902</name>
</gene>
<feature type="compositionally biased region" description="Basic and acidic residues" evidence="7">
    <location>
        <begin position="478"/>
        <end position="488"/>
    </location>
</feature>
<feature type="region of interest" description="Disordered" evidence="7">
    <location>
        <begin position="586"/>
        <end position="624"/>
    </location>
</feature>
<comment type="catalytic activity">
    <reaction evidence="6">
        <text>cytidine(34) in tRNA(Ile2) + L-lysine + ATP = lysidine(34) in tRNA(Ile2) + AMP + diphosphate + H(+)</text>
        <dbReference type="Rhea" id="RHEA:43744"/>
        <dbReference type="Rhea" id="RHEA-COMP:10625"/>
        <dbReference type="Rhea" id="RHEA-COMP:10670"/>
        <dbReference type="ChEBI" id="CHEBI:15378"/>
        <dbReference type="ChEBI" id="CHEBI:30616"/>
        <dbReference type="ChEBI" id="CHEBI:32551"/>
        <dbReference type="ChEBI" id="CHEBI:33019"/>
        <dbReference type="ChEBI" id="CHEBI:82748"/>
        <dbReference type="ChEBI" id="CHEBI:83665"/>
        <dbReference type="ChEBI" id="CHEBI:456215"/>
        <dbReference type="EC" id="6.3.4.19"/>
    </reaction>
</comment>
<dbReference type="GO" id="GO:0032267">
    <property type="term" value="F:tRNA(Ile)-lysidine synthase activity"/>
    <property type="evidence" value="ECO:0007669"/>
    <property type="project" value="UniProtKB-EC"/>
</dbReference>
<dbReference type="OrthoDB" id="434144at2759"/>